<sequence length="772" mass="84574">MNLLRGIIIAHLLCYNVQLRAKEPKWGHALLGGQNKLESAWGGGTTMEEEIPPKDDTVEGETSQTFEETTALEGEDGHPNLRSTFSFFQGKGREEVEPNAQQRHEGSAQRGDVPSDHQGELNHADTPSQIATEKNINGGENLPINGGEKLPIGGGEKLPIGGGEKLPIGGGEKLPIGGGIADYEYNNDEEFFKSFHSDNANKQIEIKSPCFNLKNENECTESRNCFYDHSYKACFQNCKSLGERDCYRYTECKLTINGCENEGFLNINVFGSDIGSDVRACELFNSEGSCYMMEEQYKNFGSKEKTNFNCVWMSYKHEYRKHKEGGAAKRHKKEPHEQRGGELGGVIDVHRANGQSEEGGHPNYHVLRSDGPRSIARDEKFLSLLELKSNEKKKKNPKNGNNGKETKKENAKKGKAHGDDEDDNDDEDDDDSGEGLQADEDPDFNDVNDEEGAKKEEDLEGEGADEDEDFDDELEKKRGKGKGKEGSSADGEGSDMKRSEGKEPSDEAPSGESTPKGDELLVPPEKLVALPTEVVTESIIEDASVADKDGQPGERGQDGQPGQPGQPSQPGQLTMDGHADAENDELPGGHPAGKGNLGSPPHERDILKHNFHSSGHGDQYDEWISVETSICVNLNERPNPSVLLEGALIAEKEAELRSIKKKYKVTDNEICVKPSNEPNISFSPNKNFYVLGEKIEFKCQNGYKIVGTTTVGVCVGRNKIVPNISCESLNDFDGVQKENIQKINSMISSGGNSALSGFLAVVLFVVGAFLFR</sequence>
<feature type="compositionally biased region" description="Basic and acidic residues" evidence="2">
    <location>
        <begin position="494"/>
        <end position="505"/>
    </location>
</feature>
<feature type="compositionally biased region" description="Basic residues" evidence="2">
    <location>
        <begin position="323"/>
        <end position="333"/>
    </location>
</feature>
<feature type="compositionally biased region" description="Basic and acidic residues" evidence="2">
    <location>
        <begin position="404"/>
        <end position="418"/>
    </location>
</feature>
<dbReference type="InterPro" id="IPR000436">
    <property type="entry name" value="Sushi_SCR_CCP_dom"/>
</dbReference>
<feature type="chain" id="PRO_5002685237" description="Sushi domain-containing protein" evidence="4">
    <location>
        <begin position="22"/>
        <end position="772"/>
    </location>
</feature>
<reference evidence="6 7" key="1">
    <citation type="journal article" date="2008" name="Nature">
        <title>Comparative genomics of the neglected human malaria parasite Plasmodium vivax.</title>
        <authorList>
            <person name="Carlton J.M."/>
            <person name="Adams J.H."/>
            <person name="Silva J.C."/>
            <person name="Bidwell S.L."/>
            <person name="Lorenzi H."/>
            <person name="Caler E."/>
            <person name="Crabtree J."/>
            <person name="Angiuoli S.V."/>
            <person name="Merino E.F."/>
            <person name="Amedeo P."/>
            <person name="Cheng Q."/>
            <person name="Coulson R.M."/>
            <person name="Crabb B.S."/>
            <person name="Del Portillo H.A."/>
            <person name="Essien K."/>
            <person name="Feldblyum T.V."/>
            <person name="Fernandez-Becerra C."/>
            <person name="Gilson P.R."/>
            <person name="Gueye A.H."/>
            <person name="Guo X."/>
            <person name="Kang'a S."/>
            <person name="Kooij T.W."/>
            <person name="Korsinczky M."/>
            <person name="Meyer E.V."/>
            <person name="Nene V."/>
            <person name="Paulsen I."/>
            <person name="White O."/>
            <person name="Ralph S.A."/>
            <person name="Ren Q."/>
            <person name="Sargeant T.J."/>
            <person name="Salzberg S.L."/>
            <person name="Stoeckert C.J."/>
            <person name="Sullivan S.A."/>
            <person name="Yamamoto M.M."/>
            <person name="Hoffman S.L."/>
            <person name="Wortman J.R."/>
            <person name="Gardner M.J."/>
            <person name="Galinski M.R."/>
            <person name="Barnwell J.W."/>
            <person name="Fraser-Liggett C.M."/>
        </authorList>
    </citation>
    <scope>NUCLEOTIDE SEQUENCE [LARGE SCALE GENOMIC DNA]</scope>
    <source>
        <strain evidence="6 7">Salvador I</strain>
    </source>
</reference>
<dbReference type="Proteomes" id="UP000008333">
    <property type="component" value="Unassembled WGS sequence"/>
</dbReference>
<feature type="region of interest" description="Disordered" evidence="2">
    <location>
        <begin position="40"/>
        <end position="128"/>
    </location>
</feature>
<keyword evidence="3" id="KW-0472">Membrane</keyword>
<feature type="compositionally biased region" description="Low complexity" evidence="2">
    <location>
        <begin position="558"/>
        <end position="572"/>
    </location>
</feature>
<keyword evidence="7" id="KW-1185">Reference proteome</keyword>
<evidence type="ECO:0000256" key="2">
    <source>
        <dbReference type="SAM" id="MobiDB-lite"/>
    </source>
</evidence>
<feature type="compositionally biased region" description="Basic and acidic residues" evidence="2">
    <location>
        <begin position="91"/>
        <end position="123"/>
    </location>
</feature>
<dbReference type="InterPro" id="IPR035976">
    <property type="entry name" value="Sushi/SCR/CCP_sf"/>
</dbReference>
<dbReference type="SUPFAM" id="SSF57535">
    <property type="entry name" value="Complement control module/SCR domain"/>
    <property type="match status" value="1"/>
</dbReference>
<evidence type="ECO:0000313" key="7">
    <source>
        <dbReference type="Proteomes" id="UP000008333"/>
    </source>
</evidence>
<evidence type="ECO:0000256" key="1">
    <source>
        <dbReference type="ARBA" id="ARBA00023157"/>
    </source>
</evidence>
<accession>A5KAN6</accession>
<dbReference type="PhylomeDB" id="A5KAN6"/>
<comment type="caution">
    <text evidence="6">The sequence shown here is derived from an EMBL/GenBank/DDBJ whole genome shotgun (WGS) entry which is preliminary data.</text>
</comment>
<keyword evidence="1" id="KW-1015">Disulfide bond</keyword>
<dbReference type="Gene3D" id="2.10.70.10">
    <property type="entry name" value="Complement Module, domain 1"/>
    <property type="match status" value="1"/>
</dbReference>
<evidence type="ECO:0000259" key="5">
    <source>
        <dbReference type="Pfam" id="PF00084"/>
    </source>
</evidence>
<protein>
    <recommendedName>
        <fullName evidence="5">Sushi domain-containing protein</fullName>
    </recommendedName>
</protein>
<dbReference type="Pfam" id="PF00084">
    <property type="entry name" value="Sushi"/>
    <property type="match status" value="1"/>
</dbReference>
<feature type="transmembrane region" description="Helical" evidence="3">
    <location>
        <begin position="753"/>
        <end position="771"/>
    </location>
</feature>
<feature type="compositionally biased region" description="Acidic residues" evidence="2">
    <location>
        <begin position="419"/>
        <end position="450"/>
    </location>
</feature>
<keyword evidence="3" id="KW-0812">Transmembrane</keyword>
<gene>
    <name evidence="6" type="ORF">PVX_000945</name>
</gene>
<organism evidence="6 7">
    <name type="scientific">Plasmodium vivax (strain Salvador I)</name>
    <dbReference type="NCBI Taxonomy" id="126793"/>
    <lineage>
        <taxon>Eukaryota</taxon>
        <taxon>Sar</taxon>
        <taxon>Alveolata</taxon>
        <taxon>Apicomplexa</taxon>
        <taxon>Aconoidasida</taxon>
        <taxon>Haemosporida</taxon>
        <taxon>Plasmodiidae</taxon>
        <taxon>Plasmodium</taxon>
        <taxon>Plasmodium (Plasmodium)</taxon>
    </lineage>
</organism>
<dbReference type="OMA" id="HICANLN"/>
<evidence type="ECO:0000256" key="4">
    <source>
        <dbReference type="SAM" id="SignalP"/>
    </source>
</evidence>
<dbReference type="EMBL" id="AAKM01000015">
    <property type="protein sequence ID" value="EDL43635.1"/>
    <property type="molecule type" value="Genomic_DNA"/>
</dbReference>
<proteinExistence type="predicted"/>
<dbReference type="FunCoup" id="A5KAN6">
    <property type="interactions" value="649"/>
</dbReference>
<dbReference type="CDD" id="cd00033">
    <property type="entry name" value="CCP"/>
    <property type="match status" value="1"/>
</dbReference>
<feature type="compositionally biased region" description="Acidic residues" evidence="2">
    <location>
        <begin position="458"/>
        <end position="473"/>
    </location>
</feature>
<dbReference type="AlphaFoldDB" id="A5KAN6"/>
<feature type="region of interest" description="Disordered" evidence="2">
    <location>
        <begin position="323"/>
        <end position="372"/>
    </location>
</feature>
<keyword evidence="3" id="KW-1133">Transmembrane helix</keyword>
<evidence type="ECO:0000313" key="6">
    <source>
        <dbReference type="EMBL" id="EDL43635.1"/>
    </source>
</evidence>
<feature type="compositionally biased region" description="Basic and acidic residues" evidence="2">
    <location>
        <begin position="545"/>
        <end position="557"/>
    </location>
</feature>
<feature type="signal peptide" evidence="4">
    <location>
        <begin position="1"/>
        <end position="21"/>
    </location>
</feature>
<name>A5KAN6_PLAVS</name>
<feature type="domain" description="Sushi" evidence="5">
    <location>
        <begin position="671"/>
        <end position="714"/>
    </location>
</feature>
<dbReference type="InParanoid" id="A5KAN6"/>
<keyword evidence="4" id="KW-0732">Signal</keyword>
<feature type="region of interest" description="Disordered" evidence="2">
    <location>
        <begin position="386"/>
        <end position="613"/>
    </location>
</feature>
<evidence type="ECO:0000256" key="3">
    <source>
        <dbReference type="SAM" id="Phobius"/>
    </source>
</evidence>
<dbReference type="VEuPathDB" id="PlasmoDB:PVX_000945"/>
<dbReference type="STRING" id="126793.A5KAN6"/>